<evidence type="ECO:0000313" key="5">
    <source>
        <dbReference type="Proteomes" id="UP000236447"/>
    </source>
</evidence>
<dbReference type="SUPFAM" id="SSF52821">
    <property type="entry name" value="Rhodanese/Cell cycle control phosphatase"/>
    <property type="match status" value="1"/>
</dbReference>
<keyword evidence="2" id="KW-0472">Membrane</keyword>
<dbReference type="GO" id="GO:0016740">
    <property type="term" value="F:transferase activity"/>
    <property type="evidence" value="ECO:0007669"/>
    <property type="project" value="UniProtKB-KW"/>
</dbReference>
<dbReference type="AlphaFoldDB" id="A0A2I7K840"/>
<feature type="region of interest" description="Disordered" evidence="1">
    <location>
        <begin position="1"/>
        <end position="26"/>
    </location>
</feature>
<accession>A0A2I7K840</accession>
<dbReference type="PROSITE" id="PS50206">
    <property type="entry name" value="RHODANESE_3"/>
    <property type="match status" value="1"/>
</dbReference>
<gene>
    <name evidence="4" type="ORF">PhaeoP88_01289</name>
</gene>
<protein>
    <submittedName>
        <fullName evidence="4">Rhodanese-related protein sulfurtransferase</fullName>
    </submittedName>
</protein>
<feature type="compositionally biased region" description="Polar residues" evidence="1">
    <location>
        <begin position="11"/>
        <end position="26"/>
    </location>
</feature>
<feature type="transmembrane region" description="Helical" evidence="2">
    <location>
        <begin position="39"/>
        <end position="60"/>
    </location>
</feature>
<proteinExistence type="predicted"/>
<keyword evidence="2" id="KW-1133">Transmembrane helix</keyword>
<dbReference type="NCBIfam" id="TIGR01409">
    <property type="entry name" value="TAT_signal_seq"/>
    <property type="match status" value="1"/>
</dbReference>
<dbReference type="SMART" id="SM00450">
    <property type="entry name" value="RHOD"/>
    <property type="match status" value="1"/>
</dbReference>
<sequence>MSHSQSKRSDNSNPQSEGGDGNTQIASEAGAPAISRRRFLRAGAVLGGLAVVSGGGYVWWRRQPPDHDLPRLTVEEAFAKAKAEELILVDIRTPREWRASGVPVGSHQIDMRREDFLAALDQVTGGNRSAALALICARGVRSARVTLALDAAGYSNVIDVPEGMLGSAAGPGWLRSNLPVARWKGQG</sequence>
<dbReference type="PROSITE" id="PS51318">
    <property type="entry name" value="TAT"/>
    <property type="match status" value="1"/>
</dbReference>
<dbReference type="InterPro" id="IPR036873">
    <property type="entry name" value="Rhodanese-like_dom_sf"/>
</dbReference>
<dbReference type="InterPro" id="IPR001763">
    <property type="entry name" value="Rhodanese-like_dom"/>
</dbReference>
<feature type="domain" description="Rhodanese" evidence="3">
    <location>
        <begin position="82"/>
        <end position="182"/>
    </location>
</feature>
<dbReference type="Gene3D" id="3.40.250.10">
    <property type="entry name" value="Rhodanese-like domain"/>
    <property type="match status" value="1"/>
</dbReference>
<reference evidence="4 5" key="1">
    <citation type="journal article" date="2017" name="Front. Microbiol.">
        <title>Phaeobacter piscinae sp. nov., a species of the Roseobacter group and potential aquaculture probiont.</title>
        <authorList>
            <person name="Sonnenschein E.C."/>
            <person name="Phippen C.B.W."/>
            <person name="Nielsen K.F."/>
            <person name="Mateiu R.V."/>
            <person name="Melchiorsen J."/>
            <person name="Gram L."/>
            <person name="Overmann J."/>
            <person name="Freese H.M."/>
        </authorList>
    </citation>
    <scope>NUCLEOTIDE SEQUENCE [LARGE SCALE GENOMIC DNA]</scope>
    <source>
        <strain evidence="4 5">P88</strain>
    </source>
</reference>
<keyword evidence="4" id="KW-0808">Transferase</keyword>
<evidence type="ECO:0000256" key="1">
    <source>
        <dbReference type="SAM" id="MobiDB-lite"/>
    </source>
</evidence>
<evidence type="ECO:0000259" key="3">
    <source>
        <dbReference type="PROSITE" id="PS50206"/>
    </source>
</evidence>
<dbReference type="CDD" id="cd00158">
    <property type="entry name" value="RHOD"/>
    <property type="match status" value="1"/>
</dbReference>
<dbReference type="Proteomes" id="UP000236447">
    <property type="component" value="Chromosome"/>
</dbReference>
<organism evidence="4 5">
    <name type="scientific">Phaeobacter inhibens</name>
    <dbReference type="NCBI Taxonomy" id="221822"/>
    <lineage>
        <taxon>Bacteria</taxon>
        <taxon>Pseudomonadati</taxon>
        <taxon>Pseudomonadota</taxon>
        <taxon>Alphaproteobacteria</taxon>
        <taxon>Rhodobacterales</taxon>
        <taxon>Roseobacteraceae</taxon>
        <taxon>Phaeobacter</taxon>
    </lineage>
</organism>
<keyword evidence="2" id="KW-0812">Transmembrane</keyword>
<name>A0A2I7K840_9RHOB</name>
<dbReference type="EMBL" id="CP010725">
    <property type="protein sequence ID" value="AUQ98670.1"/>
    <property type="molecule type" value="Genomic_DNA"/>
</dbReference>
<dbReference type="Pfam" id="PF00581">
    <property type="entry name" value="Rhodanese"/>
    <property type="match status" value="1"/>
</dbReference>
<dbReference type="RefSeq" id="WP_102883310.1">
    <property type="nucleotide sequence ID" value="NZ_CP010725.1"/>
</dbReference>
<reference evidence="4 5" key="2">
    <citation type="journal article" date="2017" name="Genome Biol. Evol.">
        <title>Trajectories and Drivers of Genome Evolution in Surface-Associated Marine Phaeobacter.</title>
        <authorList>
            <person name="Freese H.M."/>
            <person name="Sikorski J."/>
            <person name="Bunk B."/>
            <person name="Scheuner C."/>
            <person name="Meier-Kolthoff J.P."/>
            <person name="Sproer C."/>
            <person name="Gram L."/>
            <person name="Overmann J."/>
        </authorList>
    </citation>
    <scope>NUCLEOTIDE SEQUENCE [LARGE SCALE GENOMIC DNA]</scope>
    <source>
        <strain evidence="4 5">P88</strain>
    </source>
</reference>
<evidence type="ECO:0000256" key="2">
    <source>
        <dbReference type="SAM" id="Phobius"/>
    </source>
</evidence>
<dbReference type="InterPro" id="IPR006311">
    <property type="entry name" value="TAT_signal"/>
</dbReference>
<dbReference type="InterPro" id="IPR019546">
    <property type="entry name" value="TAT_signal_bac_arc"/>
</dbReference>
<evidence type="ECO:0000313" key="4">
    <source>
        <dbReference type="EMBL" id="AUQ98670.1"/>
    </source>
</evidence>